<accession>A0A0C3PUR2</accession>
<dbReference type="AlphaFoldDB" id="A0A0C3PUR2"/>
<name>A0A0C3PUR2_9AGAM</name>
<dbReference type="STRING" id="1051891.A0A0C3PUR2"/>
<feature type="domain" description="CxC2-like cysteine cluster KDZ transposase-associated" evidence="1">
    <location>
        <begin position="88"/>
        <end position="126"/>
    </location>
</feature>
<proteinExistence type="predicted"/>
<dbReference type="Pfam" id="PF18803">
    <property type="entry name" value="CxC2"/>
    <property type="match status" value="1"/>
</dbReference>
<protein>
    <recommendedName>
        <fullName evidence="1">CxC2-like cysteine cluster KDZ transposase-associated domain-containing protein</fullName>
    </recommendedName>
</protein>
<evidence type="ECO:0000313" key="2">
    <source>
        <dbReference type="EMBL" id="KIO18610.1"/>
    </source>
</evidence>
<keyword evidence="3" id="KW-1185">Reference proteome</keyword>
<gene>
    <name evidence="2" type="ORF">M407DRAFT_83748</name>
</gene>
<dbReference type="Proteomes" id="UP000054248">
    <property type="component" value="Unassembled WGS sequence"/>
</dbReference>
<organism evidence="2 3">
    <name type="scientific">Tulasnella calospora MUT 4182</name>
    <dbReference type="NCBI Taxonomy" id="1051891"/>
    <lineage>
        <taxon>Eukaryota</taxon>
        <taxon>Fungi</taxon>
        <taxon>Dikarya</taxon>
        <taxon>Basidiomycota</taxon>
        <taxon>Agaricomycotina</taxon>
        <taxon>Agaricomycetes</taxon>
        <taxon>Cantharellales</taxon>
        <taxon>Tulasnellaceae</taxon>
        <taxon>Tulasnella</taxon>
    </lineage>
</organism>
<evidence type="ECO:0000259" key="1">
    <source>
        <dbReference type="Pfam" id="PF18803"/>
    </source>
</evidence>
<reference evidence="3" key="2">
    <citation type="submission" date="2015-01" db="EMBL/GenBank/DDBJ databases">
        <title>Evolutionary Origins and Diversification of the Mycorrhizal Mutualists.</title>
        <authorList>
            <consortium name="DOE Joint Genome Institute"/>
            <consortium name="Mycorrhizal Genomics Consortium"/>
            <person name="Kohler A."/>
            <person name="Kuo A."/>
            <person name="Nagy L.G."/>
            <person name="Floudas D."/>
            <person name="Copeland A."/>
            <person name="Barry K.W."/>
            <person name="Cichocki N."/>
            <person name="Veneault-Fourrey C."/>
            <person name="LaButti K."/>
            <person name="Lindquist E.A."/>
            <person name="Lipzen A."/>
            <person name="Lundell T."/>
            <person name="Morin E."/>
            <person name="Murat C."/>
            <person name="Riley R."/>
            <person name="Ohm R."/>
            <person name="Sun H."/>
            <person name="Tunlid A."/>
            <person name="Henrissat B."/>
            <person name="Grigoriev I.V."/>
            <person name="Hibbett D.S."/>
            <person name="Martin F."/>
        </authorList>
    </citation>
    <scope>NUCLEOTIDE SEQUENCE [LARGE SCALE GENOMIC DNA]</scope>
    <source>
        <strain evidence="3">MUT 4182</strain>
    </source>
</reference>
<reference evidence="2 3" key="1">
    <citation type="submission" date="2014-04" db="EMBL/GenBank/DDBJ databases">
        <authorList>
            <consortium name="DOE Joint Genome Institute"/>
            <person name="Kuo A."/>
            <person name="Girlanda M."/>
            <person name="Perotto S."/>
            <person name="Kohler A."/>
            <person name="Nagy L.G."/>
            <person name="Floudas D."/>
            <person name="Copeland A."/>
            <person name="Barry K.W."/>
            <person name="Cichocki N."/>
            <person name="Veneault-Fourrey C."/>
            <person name="LaButti K."/>
            <person name="Lindquist E.A."/>
            <person name="Lipzen A."/>
            <person name="Lundell T."/>
            <person name="Morin E."/>
            <person name="Murat C."/>
            <person name="Sun H."/>
            <person name="Tunlid A."/>
            <person name="Henrissat B."/>
            <person name="Grigoriev I.V."/>
            <person name="Hibbett D.S."/>
            <person name="Martin F."/>
            <person name="Nordberg H.P."/>
            <person name="Cantor M.N."/>
            <person name="Hua S.X."/>
        </authorList>
    </citation>
    <scope>NUCLEOTIDE SEQUENCE [LARGE SCALE GENOMIC DNA]</scope>
    <source>
        <strain evidence="2 3">MUT 4182</strain>
    </source>
</reference>
<dbReference type="EMBL" id="KN823274">
    <property type="protein sequence ID" value="KIO18610.1"/>
    <property type="molecule type" value="Genomic_DNA"/>
</dbReference>
<sequence>MCRAAARIHEEAAAASPGEIPVDTKAPNPPNFTLQKPEYRCLDCIGAWRYCEECVVADHCGTPLHRIERWNGLMFSLSWRVSSLRHMRDQATAFTFQLLKHYHQSNLASKTAAHDYHKCLLRLSDPIQPHKIPSAYHQFVDMMRQWRALQTFQSSGKLDSSEVRRGELAYTCPACPHPGINIPSGWEDHPNQ</sequence>
<dbReference type="InterPro" id="IPR041457">
    <property type="entry name" value="CxC2_KDZ-assoc"/>
</dbReference>
<dbReference type="HOGENOM" id="CLU_003703_1_0_1"/>
<dbReference type="OrthoDB" id="3235114at2759"/>
<evidence type="ECO:0000313" key="3">
    <source>
        <dbReference type="Proteomes" id="UP000054248"/>
    </source>
</evidence>